<organism evidence="1 2">
    <name type="scientific">Stylonychia lemnae</name>
    <name type="common">Ciliate</name>
    <dbReference type="NCBI Taxonomy" id="5949"/>
    <lineage>
        <taxon>Eukaryota</taxon>
        <taxon>Sar</taxon>
        <taxon>Alveolata</taxon>
        <taxon>Ciliophora</taxon>
        <taxon>Intramacronucleata</taxon>
        <taxon>Spirotrichea</taxon>
        <taxon>Stichotrichia</taxon>
        <taxon>Sporadotrichida</taxon>
        <taxon>Oxytrichidae</taxon>
        <taxon>Stylonychinae</taxon>
        <taxon>Stylonychia</taxon>
    </lineage>
</organism>
<reference evidence="1 2" key="1">
    <citation type="submission" date="2014-06" db="EMBL/GenBank/DDBJ databases">
        <authorList>
            <person name="Swart Estienne"/>
        </authorList>
    </citation>
    <scope>NUCLEOTIDE SEQUENCE [LARGE SCALE GENOMIC DNA]</scope>
    <source>
        <strain evidence="1 2">130c</strain>
    </source>
</reference>
<dbReference type="EMBL" id="CCKQ01004886">
    <property type="protein sequence ID" value="CDW76036.1"/>
    <property type="molecule type" value="Genomic_DNA"/>
</dbReference>
<dbReference type="AlphaFoldDB" id="A0A078A1A7"/>
<keyword evidence="2" id="KW-1185">Reference proteome</keyword>
<dbReference type="Proteomes" id="UP000039865">
    <property type="component" value="Unassembled WGS sequence"/>
</dbReference>
<accession>A0A078A1A7</accession>
<evidence type="ECO:0000313" key="1">
    <source>
        <dbReference type="EMBL" id="CDW76036.1"/>
    </source>
</evidence>
<evidence type="ECO:0000313" key="2">
    <source>
        <dbReference type="Proteomes" id="UP000039865"/>
    </source>
</evidence>
<dbReference type="InParanoid" id="A0A078A1A7"/>
<proteinExistence type="predicted"/>
<protein>
    <submittedName>
        <fullName evidence="1">Uncharacterized protein</fullName>
    </submittedName>
</protein>
<sequence>MRDQFEQKKLKIPELNWIASQMQMTPKDEGKMKHSSILMIDTLKFNWIRMRFNIQKSPYQIVVMQHKDYFTYEGPLNKTYLLQWLRKKTQLIPSNFKKYEEIEAYNNEYLHNKESMIVYTGRNEKQKADFVKSAKQMIEKYPHLNFGIYLHEDNNQNKKDSGNNQFNLYVFKKELGQINLQQLRLGQIDEKKILDSIQNFKFNSFVYIQNSHQANLLERTKLNFYLRCDSKLPYIGQVLKDFDRVAEEFRNDFNFYTYDQFLFEDVDIFFDKGDHHKKIKCNLYVFFIDRKNIKTSYYLFDTEHQNIKYELMKSFVNQFKSIKVTEMAQSNLTMDQYFSLAFDENNYRSDILRRESCNNCYYHKIFTSILIFALAFSFVDELKWNQVKGKKINCSANQKE</sequence>
<name>A0A078A1A7_STYLE</name>
<gene>
    <name evidence="1" type="primary">Contig9076.g9708</name>
    <name evidence="1" type="ORF">STYLEM_5032</name>
</gene>